<organism evidence="6 7">
    <name type="scientific">Rhodococcus opacus RKJ300 = JCM 13270</name>
    <dbReference type="NCBI Taxonomy" id="1165867"/>
    <lineage>
        <taxon>Bacteria</taxon>
        <taxon>Bacillati</taxon>
        <taxon>Actinomycetota</taxon>
        <taxon>Actinomycetes</taxon>
        <taxon>Mycobacteriales</taxon>
        <taxon>Nocardiaceae</taxon>
        <taxon>Rhodococcus</taxon>
    </lineage>
</organism>
<feature type="active site" evidence="3">
    <location>
        <position position="268"/>
    </location>
</feature>
<dbReference type="InterPro" id="IPR015590">
    <property type="entry name" value="Aldehyde_DH_dom"/>
</dbReference>
<dbReference type="Pfam" id="PF00171">
    <property type="entry name" value="Aldedh"/>
    <property type="match status" value="1"/>
</dbReference>
<dbReference type="InterPro" id="IPR016163">
    <property type="entry name" value="Ald_DH_C"/>
</dbReference>
<dbReference type="InterPro" id="IPR016160">
    <property type="entry name" value="Ald_DH_CS_CYS"/>
</dbReference>
<feature type="domain" description="Aldehyde dehydrogenase" evidence="5">
    <location>
        <begin position="34"/>
        <end position="494"/>
    </location>
</feature>
<dbReference type="FunFam" id="3.40.605.10:FF:000007">
    <property type="entry name" value="NAD/NADP-dependent betaine aldehyde dehydrogenase"/>
    <property type="match status" value="1"/>
</dbReference>
<keyword evidence="2 4" id="KW-0560">Oxidoreductase</keyword>
<protein>
    <submittedName>
        <fullName evidence="6">Aldehyde dehydrogenase</fullName>
    </submittedName>
</protein>
<dbReference type="GO" id="GO:0016620">
    <property type="term" value="F:oxidoreductase activity, acting on the aldehyde or oxo group of donors, NAD or NADP as acceptor"/>
    <property type="evidence" value="ECO:0007669"/>
    <property type="project" value="InterPro"/>
</dbReference>
<dbReference type="InterPro" id="IPR016162">
    <property type="entry name" value="Ald_DH_N"/>
</dbReference>
<evidence type="ECO:0000256" key="2">
    <source>
        <dbReference type="ARBA" id="ARBA00023002"/>
    </source>
</evidence>
<dbReference type="Proteomes" id="UP000006447">
    <property type="component" value="Unassembled WGS sequence"/>
</dbReference>
<gene>
    <name evidence="6" type="ORF">W59_15301</name>
</gene>
<dbReference type="FunFam" id="3.40.309.10:FF:000012">
    <property type="entry name" value="Betaine aldehyde dehydrogenase"/>
    <property type="match status" value="1"/>
</dbReference>
<dbReference type="PROSITE" id="PS00687">
    <property type="entry name" value="ALDEHYDE_DEHYDR_GLU"/>
    <property type="match status" value="1"/>
</dbReference>
<sequence>MTMMSVDIPEAVQSFLRSASASIVIGTEKLAAADGSEVPTTDPATGAVLANISAGGAIDVDRAVDSASVAFQAWRRLSPAARGRILLDVADAIEAHAEELATLETLDNGKPLSESLYIDVSLASQIWRYFGGWTTKLAGRTLPVSPAVGEALVYTQREPLGVIGAIAPWNFPLLIASWKVAPALAAGNTVVLKPSEHTSLSALRLTEIALEAGLPPGVLNLVTGFGPEAGQALIDHPKVAKVSFTGSTETGRRIITASAPSIKKLTLELGGKSANIVFPDADLNAAAQGALAAIFLNQGQVCCAGSRLFVHRDVHDELVAELEAATRAIQLGHGLDESTEMGPLVSAMQLDRVEGFVRAGTREGATLVCGGEYPGGALSNGHFLTPTIFTDVRDDMSIATEEIFGPVLSVLTFDDEAEVVRRANSSAYGLAAGVWTDSLKRAHRVARELEAGTVWVNMYNMLDPAAPFGGYKASGYGRDLGEESLLGYTQTKSVWISLD</sequence>
<evidence type="ECO:0000256" key="1">
    <source>
        <dbReference type="ARBA" id="ARBA00009986"/>
    </source>
</evidence>
<dbReference type="PROSITE" id="PS00070">
    <property type="entry name" value="ALDEHYDE_DEHYDR_CYS"/>
    <property type="match status" value="1"/>
</dbReference>
<dbReference type="Gene3D" id="3.40.605.10">
    <property type="entry name" value="Aldehyde Dehydrogenase, Chain A, domain 1"/>
    <property type="match status" value="1"/>
</dbReference>
<dbReference type="InterPro" id="IPR029510">
    <property type="entry name" value="Ald_DH_CS_GLU"/>
</dbReference>
<evidence type="ECO:0000259" key="5">
    <source>
        <dbReference type="Pfam" id="PF00171"/>
    </source>
</evidence>
<dbReference type="InterPro" id="IPR016161">
    <property type="entry name" value="Ald_DH/histidinol_DH"/>
</dbReference>
<evidence type="ECO:0000313" key="6">
    <source>
        <dbReference type="EMBL" id="EID79035.1"/>
    </source>
</evidence>
<dbReference type="EMBL" id="AJJH01000091">
    <property type="protein sequence ID" value="EID79035.1"/>
    <property type="molecule type" value="Genomic_DNA"/>
</dbReference>
<dbReference type="RefSeq" id="WP_007297939.1">
    <property type="nucleotide sequence ID" value="NZ_AJJH01000091.1"/>
</dbReference>
<name>I0WRL9_RHOOP</name>
<dbReference type="FunFam" id="3.40.605.10:FF:000026">
    <property type="entry name" value="Aldehyde dehydrogenase, putative"/>
    <property type="match status" value="1"/>
</dbReference>
<evidence type="ECO:0000313" key="7">
    <source>
        <dbReference type="Proteomes" id="UP000006447"/>
    </source>
</evidence>
<comment type="similarity">
    <text evidence="1 4">Belongs to the aldehyde dehydrogenase family.</text>
</comment>
<dbReference type="PANTHER" id="PTHR11699">
    <property type="entry name" value="ALDEHYDE DEHYDROGENASE-RELATED"/>
    <property type="match status" value="1"/>
</dbReference>
<evidence type="ECO:0000256" key="3">
    <source>
        <dbReference type="PROSITE-ProRule" id="PRU10007"/>
    </source>
</evidence>
<dbReference type="AlphaFoldDB" id="I0WRL9"/>
<evidence type="ECO:0000256" key="4">
    <source>
        <dbReference type="RuleBase" id="RU003345"/>
    </source>
</evidence>
<dbReference type="PATRIC" id="fig|1165867.3.peg.3117"/>
<dbReference type="Gene3D" id="3.40.309.10">
    <property type="entry name" value="Aldehyde Dehydrogenase, Chain A, domain 2"/>
    <property type="match status" value="1"/>
</dbReference>
<accession>I0WRL9</accession>
<proteinExistence type="inferred from homology"/>
<reference evidence="6 7" key="1">
    <citation type="journal article" date="2012" name="J. Bacteriol.">
        <title>Draft genome sequence of the nitrophenol-degrading actinomycete Rhodococcus imtechensis RKJ300.</title>
        <authorList>
            <person name="Vikram S."/>
            <person name="Kumar S."/>
            <person name="Subramanian S."/>
            <person name="Raghava G.P."/>
        </authorList>
    </citation>
    <scope>NUCLEOTIDE SEQUENCE [LARGE SCALE GENOMIC DNA]</scope>
    <source>
        <strain evidence="6 7">RKJ300</strain>
    </source>
</reference>
<comment type="caution">
    <text evidence="6">The sequence shown here is derived from an EMBL/GenBank/DDBJ whole genome shotgun (WGS) entry which is preliminary data.</text>
</comment>
<dbReference type="SUPFAM" id="SSF53720">
    <property type="entry name" value="ALDH-like"/>
    <property type="match status" value="1"/>
</dbReference>